<evidence type="ECO:0000313" key="3">
    <source>
        <dbReference type="Proteomes" id="UP000284403"/>
    </source>
</evidence>
<reference evidence="2 3" key="1">
    <citation type="journal article" date="2018" name="BMC Genomics">
        <title>Genomic comparison of Trypanosoma conorhini and Trypanosoma rangeli to Trypanosoma cruzi strains of high and low virulence.</title>
        <authorList>
            <person name="Bradwell K.R."/>
            <person name="Koparde V.N."/>
            <person name="Matveyev A.V."/>
            <person name="Serrano M.G."/>
            <person name="Alves J.M."/>
            <person name="Parikh H."/>
            <person name="Huang B."/>
            <person name="Lee V."/>
            <person name="Espinosa-Alvarez O."/>
            <person name="Ortiz P.A."/>
            <person name="Costa-Martins A.G."/>
            <person name="Teixeira M.M."/>
            <person name="Buck G.A."/>
        </authorList>
    </citation>
    <scope>NUCLEOTIDE SEQUENCE [LARGE SCALE GENOMIC DNA]</scope>
    <source>
        <strain evidence="2 3">025E</strain>
    </source>
</reference>
<comment type="caution">
    <text evidence="2">The sequence shown here is derived from an EMBL/GenBank/DDBJ whole genome shotgun (WGS) entry which is preliminary data.</text>
</comment>
<name>A0A3R7P4V4_9TRYP</name>
<dbReference type="GeneID" id="40318451"/>
<dbReference type="OrthoDB" id="248915at2759"/>
<sequence>MPLAKQKGSLPRAFAELNAHFLPSRGDILTSATITVEFAPLSSPAPPDGATAEAGDTGNCDTALLLTLSHLHEIGEARVWLERKGEASGEGVGEWRQLQLSTSTLYEAKRRVVRSVDGKKPAASSSALASVELTNPVALEPKITRVGEEEENKQGKEDDEGDDGVLELVFGSSDDENNNTPGNGDDNDAGSGEASKHPKENAEAGDIYAVPSGEGGEGSNYDEDDNTGTQFVLRLWPSAASGARATDEGGWFTSRCCIEVRLLPPPRLASLSYPRLTVSSLVGKTHPEQQGVRGFDNESYLLLMGQRFYDYFICPRVAYAEGGPDAAAFTAVDVYVTAVRPFPGAVDAPWEVLHMCPFPILPEDLLCAFVKPQERDDTCPVAEEKHAGVRWRVRHHPAYTLLSSGEEDDVSVASRLYFFHCDHALCDCLLPLMRLAEEAWEETSLRAAVCVAAEHRRSPSTWVVTGCSNALLSLRRGTLCTRGAVVLVAEVLQTMRKPVPSLSSPLQVNVLRAKASVLSSALEALWRRSAGNGAVPEFAVALSSPALTRGWALCLLCNEFGWTELLSQERRIASVTISALSHGNPWWLPQRYAQETHETLLFLSSTFVVASLRHRRRYPWQLIEQRSSDAPPIEMLGESSITVSSGMHLFLVQRLLLQQQQCRVGGGDATSLPVVFQASLYYEEDQKHDACRDVNLRLTCANNNITHRLRMGGIQCTSSMWSLDVPFTVVFFALEGASRSWLPPAGARNEKKLRCRATHVLHCCWRVSGLAWARGLDQHTSFSLLGMETEEDGKDAPTKKEKLDKEDEERGENVEPFSMRIPVLTLNPKLVPAALSICVQHSWFWSRFASPLEALALQVMLQHIIKQALGEGENHVEESDLVFTPLMNQLLEGILEDRCRLSCKAGETSPAELFLGALRAVDPGAASVQVRIYPSLCTRFVQLVSKLNSSAPVALGSAVKRERNADEVPSLPEGLNGVRARMLKLLRTVEAYDALLPRTRPRRRQRHELQEGGEEQRQPQRPRLLLSLRRRPALHQPQEKGHEEVKLGKATDMMSAHNPSDVASMIGRVITKGAEAGVTDGTLLAARSAALSLVMPLWLLLHDRPGISEARKTALLEGAEDIYESLRGDSAAAELDAVLFRGYESLLPKREPAVRRRDGAGNF</sequence>
<evidence type="ECO:0000256" key="1">
    <source>
        <dbReference type="SAM" id="MobiDB-lite"/>
    </source>
</evidence>
<dbReference type="RefSeq" id="XP_029228139.1">
    <property type="nucleotide sequence ID" value="XM_029371745.1"/>
</dbReference>
<accession>A0A3R7P4V4</accession>
<organism evidence="2 3">
    <name type="scientific">Trypanosoma conorhini</name>
    <dbReference type="NCBI Taxonomy" id="83891"/>
    <lineage>
        <taxon>Eukaryota</taxon>
        <taxon>Discoba</taxon>
        <taxon>Euglenozoa</taxon>
        <taxon>Kinetoplastea</taxon>
        <taxon>Metakinetoplastina</taxon>
        <taxon>Trypanosomatida</taxon>
        <taxon>Trypanosomatidae</taxon>
        <taxon>Trypanosoma</taxon>
    </lineage>
</organism>
<keyword evidence="3" id="KW-1185">Reference proteome</keyword>
<dbReference type="AlphaFoldDB" id="A0A3R7P4V4"/>
<feature type="region of interest" description="Disordered" evidence="1">
    <location>
        <begin position="787"/>
        <end position="812"/>
    </location>
</feature>
<gene>
    <name evidence="2" type="ORF">Tco025E_04840</name>
</gene>
<feature type="region of interest" description="Disordered" evidence="1">
    <location>
        <begin position="997"/>
        <end position="1023"/>
    </location>
</feature>
<feature type="region of interest" description="Disordered" evidence="1">
    <location>
        <begin position="140"/>
        <end position="226"/>
    </location>
</feature>
<feature type="compositionally biased region" description="Basic and acidic residues" evidence="1">
    <location>
        <begin position="1007"/>
        <end position="1018"/>
    </location>
</feature>
<dbReference type="Proteomes" id="UP000284403">
    <property type="component" value="Unassembled WGS sequence"/>
</dbReference>
<feature type="compositionally biased region" description="Basic and acidic residues" evidence="1">
    <location>
        <begin position="794"/>
        <end position="805"/>
    </location>
</feature>
<evidence type="ECO:0000313" key="2">
    <source>
        <dbReference type="EMBL" id="RNF17423.1"/>
    </source>
</evidence>
<dbReference type="EMBL" id="MKKU01000262">
    <property type="protein sequence ID" value="RNF17423.1"/>
    <property type="molecule type" value="Genomic_DNA"/>
</dbReference>
<protein>
    <submittedName>
        <fullName evidence="2">Uncharacterized protein</fullName>
    </submittedName>
</protein>
<proteinExistence type="predicted"/>
<feature type="compositionally biased region" description="Basic and acidic residues" evidence="1">
    <location>
        <begin position="142"/>
        <end position="156"/>
    </location>
</feature>